<keyword evidence="1" id="KW-0472">Membrane</keyword>
<name>A0ABY7GMS2_9GAMM</name>
<evidence type="ECO:0000256" key="1">
    <source>
        <dbReference type="SAM" id="Phobius"/>
    </source>
</evidence>
<evidence type="ECO:0000313" key="3">
    <source>
        <dbReference type="Proteomes" id="UP001162780"/>
    </source>
</evidence>
<accession>A0ABY7GMS2</accession>
<reference evidence="2" key="1">
    <citation type="submission" date="2022-11" db="EMBL/GenBank/DDBJ databases">
        <title>Methylomonas rapida sp. nov., Carotenoid-Producing Obligate Methanotrophs with High Growth Characteristics and Biotechnological Potential.</title>
        <authorList>
            <person name="Tikhonova E.N."/>
            <person name="Suleimanov R.Z."/>
            <person name="Miroshnikov K."/>
            <person name="Oshkin I.Y."/>
            <person name="Belova S.E."/>
            <person name="Danilova O.V."/>
            <person name="Ashikhmin A."/>
            <person name="Konopkin A."/>
            <person name="But S.Y."/>
            <person name="Khmelenina V.N."/>
            <person name="Kuznetsov N."/>
            <person name="Pimenov N.V."/>
            <person name="Dedysh S.N."/>
        </authorList>
    </citation>
    <scope>NUCLEOTIDE SEQUENCE</scope>
    <source>
        <strain evidence="2">MP1</strain>
    </source>
</reference>
<dbReference type="RefSeq" id="WP_255186716.1">
    <property type="nucleotide sequence ID" value="NZ_CP113517.1"/>
</dbReference>
<gene>
    <name evidence="2" type="ORF">NM686_004655</name>
</gene>
<protein>
    <submittedName>
        <fullName evidence="2">Uncharacterized protein</fullName>
    </submittedName>
</protein>
<dbReference type="EMBL" id="CP113517">
    <property type="protein sequence ID" value="WAR45809.1"/>
    <property type="molecule type" value="Genomic_DNA"/>
</dbReference>
<keyword evidence="3" id="KW-1185">Reference proteome</keyword>
<feature type="transmembrane region" description="Helical" evidence="1">
    <location>
        <begin position="20"/>
        <end position="40"/>
    </location>
</feature>
<evidence type="ECO:0000313" key="2">
    <source>
        <dbReference type="EMBL" id="WAR45809.1"/>
    </source>
</evidence>
<keyword evidence="1" id="KW-0812">Transmembrane</keyword>
<proteinExistence type="predicted"/>
<sequence length="80" mass="8268">MAQELVASNYAVAAQQINTGALMLGAGLALTSMILVPALAMRLGLSASLTGALRIALMKASSRAAAVRVTEESIQQKLLR</sequence>
<organism evidence="2 3">
    <name type="scientific">Methylomonas rapida</name>
    <dbReference type="NCBI Taxonomy" id="2963939"/>
    <lineage>
        <taxon>Bacteria</taxon>
        <taxon>Pseudomonadati</taxon>
        <taxon>Pseudomonadota</taxon>
        <taxon>Gammaproteobacteria</taxon>
        <taxon>Methylococcales</taxon>
        <taxon>Methylococcaceae</taxon>
        <taxon>Methylomonas</taxon>
    </lineage>
</organism>
<keyword evidence="1" id="KW-1133">Transmembrane helix</keyword>
<dbReference type="Proteomes" id="UP001162780">
    <property type="component" value="Chromosome"/>
</dbReference>